<accession>A0A1I1JNF5</accession>
<organism evidence="7 8">
    <name type="scientific">Flexibacter flexilis DSM 6793</name>
    <dbReference type="NCBI Taxonomy" id="927664"/>
    <lineage>
        <taxon>Bacteria</taxon>
        <taxon>Pseudomonadati</taxon>
        <taxon>Bacteroidota</taxon>
        <taxon>Cytophagia</taxon>
        <taxon>Cytophagales</taxon>
        <taxon>Flexibacteraceae</taxon>
        <taxon>Flexibacter</taxon>
    </lineage>
</organism>
<dbReference type="Pfam" id="PF03739">
    <property type="entry name" value="LptF_LptG"/>
    <property type="match status" value="1"/>
</dbReference>
<dbReference type="InterPro" id="IPR005495">
    <property type="entry name" value="LptG/LptF_permease"/>
</dbReference>
<keyword evidence="8" id="KW-1185">Reference proteome</keyword>
<feature type="transmembrane region" description="Helical" evidence="6">
    <location>
        <begin position="107"/>
        <end position="130"/>
    </location>
</feature>
<dbReference type="AlphaFoldDB" id="A0A1I1JNF5"/>
<dbReference type="STRING" id="927664.SAMN05421780_10649"/>
<dbReference type="Proteomes" id="UP000199514">
    <property type="component" value="Unassembled WGS sequence"/>
</dbReference>
<keyword evidence="5 6" id="KW-0472">Membrane</keyword>
<evidence type="ECO:0000313" key="7">
    <source>
        <dbReference type="EMBL" id="SFC49502.1"/>
    </source>
</evidence>
<reference evidence="7 8" key="1">
    <citation type="submission" date="2016-10" db="EMBL/GenBank/DDBJ databases">
        <authorList>
            <person name="de Groot N.N."/>
        </authorList>
    </citation>
    <scope>NUCLEOTIDE SEQUENCE [LARGE SCALE GENOMIC DNA]</scope>
    <source>
        <strain evidence="7 8">DSM 6793</strain>
    </source>
</reference>
<dbReference type="PANTHER" id="PTHR33529">
    <property type="entry name" value="SLR0882 PROTEIN-RELATED"/>
    <property type="match status" value="1"/>
</dbReference>
<feature type="transmembrane region" description="Helical" evidence="6">
    <location>
        <begin position="310"/>
        <end position="330"/>
    </location>
</feature>
<dbReference type="GO" id="GO:0043190">
    <property type="term" value="C:ATP-binding cassette (ABC) transporter complex"/>
    <property type="evidence" value="ECO:0007669"/>
    <property type="project" value="TreeGrafter"/>
</dbReference>
<feature type="transmembrane region" description="Helical" evidence="6">
    <location>
        <begin position="285"/>
        <end position="303"/>
    </location>
</feature>
<gene>
    <name evidence="7" type="ORF">SAMN05421780_10649</name>
</gene>
<keyword evidence="2" id="KW-1003">Cell membrane</keyword>
<evidence type="ECO:0000313" key="8">
    <source>
        <dbReference type="Proteomes" id="UP000199514"/>
    </source>
</evidence>
<evidence type="ECO:0000256" key="2">
    <source>
        <dbReference type="ARBA" id="ARBA00022475"/>
    </source>
</evidence>
<evidence type="ECO:0000256" key="5">
    <source>
        <dbReference type="ARBA" id="ARBA00023136"/>
    </source>
</evidence>
<dbReference type="PANTHER" id="PTHR33529:SF8">
    <property type="entry name" value="PERMEASE, YJGP_YJGQ FAMILY"/>
    <property type="match status" value="1"/>
</dbReference>
<dbReference type="EMBL" id="FOLE01000006">
    <property type="protein sequence ID" value="SFC49502.1"/>
    <property type="molecule type" value="Genomic_DNA"/>
</dbReference>
<name>A0A1I1JNF5_9BACT</name>
<dbReference type="GO" id="GO:0015920">
    <property type="term" value="P:lipopolysaccharide transport"/>
    <property type="evidence" value="ECO:0007669"/>
    <property type="project" value="TreeGrafter"/>
</dbReference>
<evidence type="ECO:0000256" key="1">
    <source>
        <dbReference type="ARBA" id="ARBA00004651"/>
    </source>
</evidence>
<feature type="transmembrane region" description="Helical" evidence="6">
    <location>
        <begin position="20"/>
        <end position="40"/>
    </location>
</feature>
<proteinExistence type="predicted"/>
<feature type="transmembrane region" description="Helical" evidence="6">
    <location>
        <begin position="60"/>
        <end position="86"/>
    </location>
</feature>
<evidence type="ECO:0000256" key="4">
    <source>
        <dbReference type="ARBA" id="ARBA00022989"/>
    </source>
</evidence>
<comment type="subcellular location">
    <subcellularLocation>
        <location evidence="1">Cell membrane</location>
        <topology evidence="1">Multi-pass membrane protein</topology>
    </subcellularLocation>
</comment>
<evidence type="ECO:0000256" key="3">
    <source>
        <dbReference type="ARBA" id="ARBA00022692"/>
    </source>
</evidence>
<sequence length="366" mass="42094">MGILFISMKILDKFIIKKFLVTFLFVVLLLCAVICVIDFTEKNDDFIKTQPGLHAILFDYYLNYIPYLANMISPITIFIATVFVTARMAARTEIIAILSSGVSFVRMLVPYIMGSALVAVITFFLTGWVIPNANKTRVAFEVQYIKNKFYFNGRNVHIKIGPETFVYMESYNNTIHTGYQFTIENIKNRQLLKKVKAEKIIWQDSTKSWRLENCDIRFWDTKGKEHVGAVAKMDTVLNLYPKDFESQHHLYETFTNPELNDYIAEAKSRGADDLEIYIIEKYIRFTYPFAIIILTMIGVILSARKTREGAGLQIALGFLLAFIYIIFFIMSRSIAQTGSIDPLLATWLPNIVFSLIGVFLYKTVPR</sequence>
<feature type="transmembrane region" description="Helical" evidence="6">
    <location>
        <begin position="342"/>
        <end position="361"/>
    </location>
</feature>
<keyword evidence="4 6" id="KW-1133">Transmembrane helix</keyword>
<protein>
    <submittedName>
        <fullName evidence="7">Lipopolysaccharide export system permease protein</fullName>
    </submittedName>
</protein>
<keyword evidence="3 6" id="KW-0812">Transmembrane</keyword>
<evidence type="ECO:0000256" key="6">
    <source>
        <dbReference type="SAM" id="Phobius"/>
    </source>
</evidence>